<feature type="transmembrane region" description="Helical" evidence="3">
    <location>
        <begin position="88"/>
        <end position="114"/>
    </location>
</feature>
<comment type="caution">
    <text evidence="5">The sequence shown here is derived from an EMBL/GenBank/DDBJ whole genome shotgun (WGS) entry which is preliminary data.</text>
</comment>
<dbReference type="Gene3D" id="3.30.565.10">
    <property type="entry name" value="Histidine kinase-like ATPase, C-terminal domain"/>
    <property type="match status" value="1"/>
</dbReference>
<accession>A0A0L6ZB44</accession>
<organism evidence="5 6">
    <name type="scientific">Clostridium homopropionicum DSM 5847</name>
    <dbReference type="NCBI Taxonomy" id="1121318"/>
    <lineage>
        <taxon>Bacteria</taxon>
        <taxon>Bacillati</taxon>
        <taxon>Bacillota</taxon>
        <taxon>Clostridia</taxon>
        <taxon>Eubacteriales</taxon>
        <taxon>Clostridiaceae</taxon>
        <taxon>Clostridium</taxon>
    </lineage>
</organism>
<keyword evidence="3" id="KW-0812">Transmembrane</keyword>
<dbReference type="InterPro" id="IPR039506">
    <property type="entry name" value="SPOB_a"/>
</dbReference>
<dbReference type="InterPro" id="IPR003594">
    <property type="entry name" value="HATPase_dom"/>
</dbReference>
<keyword evidence="5" id="KW-0808">Transferase</keyword>
<gene>
    <name evidence="5" type="primary">dpiB_1</name>
    <name evidence="5" type="ORF">CLHOM_13880</name>
</gene>
<dbReference type="STRING" id="36844.SAMN04488501_11187"/>
<protein>
    <submittedName>
        <fullName evidence="5">Sensor histidine kinase DpiB</fullName>
        <ecNumber evidence="5">2.7.13.3</ecNumber>
    </submittedName>
</protein>
<feature type="domain" description="Histidine kinase" evidence="4">
    <location>
        <begin position="308"/>
        <end position="439"/>
    </location>
</feature>
<dbReference type="Pfam" id="PF02518">
    <property type="entry name" value="HATPase_c"/>
    <property type="match status" value="1"/>
</dbReference>
<sequence>MSYNAIWGESLAGLFETITIVLIYLEIFDKTYYLKENKYKIISLIVMSTAFSAWASLIIEPGYHTMVIITFMTIILSIQISTKFLKSFIAVLIGVIFIGIIDFFVLIIFSFFLGHSLFDLDILNQYKGQVMFVAKFVELFIIFLIYKFNKKMIRLQSGDVDEGILGYWVLGMFLMTLFISIGIFNKADSFILQMSLYLFLFIFIIVGMLDYKKKMELLQIKNKFHLKEEYINNLEAIVDIIRREKHDFANHINTIYAMCIMNRPDSLDRIKNYLKNTTNNLESSYKFFETGNGYVDGLIAVKSNFAFENDIYLDVDFETSLEAVIINDNDLVRVIGNIIDNAFYAVNLKKDEGKKIVSVYGYIENDRYYLSIANNGPMVPKEIGNKIFKKGFSTKENNKKDHGFGLYIVDQIVKKNGGEILFSSSQEETEFLIEFRVKQEYYGKIS</sequence>
<keyword evidence="6" id="KW-1185">Reference proteome</keyword>
<evidence type="ECO:0000259" key="4">
    <source>
        <dbReference type="PROSITE" id="PS50109"/>
    </source>
</evidence>
<dbReference type="PANTHER" id="PTHR40448:SF1">
    <property type="entry name" value="TWO-COMPONENT SENSOR HISTIDINE KINASE"/>
    <property type="match status" value="1"/>
</dbReference>
<keyword evidence="2" id="KW-0902">Two-component regulatory system</keyword>
<name>A0A0L6ZB44_9CLOT</name>
<dbReference type="SMART" id="SM00387">
    <property type="entry name" value="HATPase_c"/>
    <property type="match status" value="1"/>
</dbReference>
<feature type="transmembrane region" description="Helical" evidence="3">
    <location>
        <begin position="39"/>
        <end position="57"/>
    </location>
</feature>
<dbReference type="GO" id="GO:0000160">
    <property type="term" value="P:phosphorelay signal transduction system"/>
    <property type="evidence" value="ECO:0007669"/>
    <property type="project" value="UniProtKB-KW"/>
</dbReference>
<evidence type="ECO:0000313" key="6">
    <source>
        <dbReference type="Proteomes" id="UP000037043"/>
    </source>
</evidence>
<dbReference type="PROSITE" id="PS50109">
    <property type="entry name" value="HIS_KIN"/>
    <property type="match status" value="1"/>
</dbReference>
<evidence type="ECO:0000256" key="1">
    <source>
        <dbReference type="ARBA" id="ARBA00022777"/>
    </source>
</evidence>
<dbReference type="InterPro" id="IPR036890">
    <property type="entry name" value="HATPase_C_sf"/>
</dbReference>
<proteinExistence type="predicted"/>
<dbReference type="EC" id="2.7.13.3" evidence="5"/>
<dbReference type="InterPro" id="IPR005467">
    <property type="entry name" value="His_kinase_dom"/>
</dbReference>
<dbReference type="Pfam" id="PF14689">
    <property type="entry name" value="SPOB_a"/>
    <property type="match status" value="1"/>
</dbReference>
<dbReference type="GO" id="GO:0004673">
    <property type="term" value="F:protein histidine kinase activity"/>
    <property type="evidence" value="ECO:0007669"/>
    <property type="project" value="UniProtKB-EC"/>
</dbReference>
<dbReference type="RefSeq" id="WP_052220957.1">
    <property type="nucleotide sequence ID" value="NZ_LHUR01000018.1"/>
</dbReference>
<dbReference type="EMBL" id="LHUR01000018">
    <property type="protein sequence ID" value="KOA20189.1"/>
    <property type="molecule type" value="Genomic_DNA"/>
</dbReference>
<feature type="transmembrane region" description="Helical" evidence="3">
    <location>
        <begin position="63"/>
        <end position="81"/>
    </location>
</feature>
<dbReference type="PANTHER" id="PTHR40448">
    <property type="entry name" value="TWO-COMPONENT SENSOR HISTIDINE KINASE"/>
    <property type="match status" value="1"/>
</dbReference>
<dbReference type="SUPFAM" id="SSF55874">
    <property type="entry name" value="ATPase domain of HSP90 chaperone/DNA topoisomerase II/histidine kinase"/>
    <property type="match status" value="1"/>
</dbReference>
<evidence type="ECO:0000256" key="2">
    <source>
        <dbReference type="ARBA" id="ARBA00023012"/>
    </source>
</evidence>
<dbReference type="Gene3D" id="1.10.287.130">
    <property type="match status" value="1"/>
</dbReference>
<feature type="transmembrane region" description="Helical" evidence="3">
    <location>
        <begin position="6"/>
        <end position="27"/>
    </location>
</feature>
<dbReference type="AlphaFoldDB" id="A0A0L6ZB44"/>
<dbReference type="PATRIC" id="fig|1121318.3.peg.1398"/>
<keyword evidence="1 5" id="KW-0418">Kinase</keyword>
<reference evidence="6" key="1">
    <citation type="submission" date="2015-08" db="EMBL/GenBank/DDBJ databases">
        <title>Genome sequence of the strict anaerobe Clostridium homopropionicum LuHBu1 (DSM 5847T).</title>
        <authorList>
            <person name="Poehlein A."/>
            <person name="Beck M."/>
            <person name="Schiel-Bengelsdorf B."/>
            <person name="Bengelsdorf F.R."/>
            <person name="Daniel R."/>
            <person name="Duerre P."/>
        </authorList>
    </citation>
    <scope>NUCLEOTIDE SEQUENCE [LARGE SCALE GENOMIC DNA]</scope>
    <source>
        <strain evidence="6">DSM 5847</strain>
    </source>
</reference>
<keyword evidence="3" id="KW-1133">Transmembrane helix</keyword>
<evidence type="ECO:0000313" key="5">
    <source>
        <dbReference type="EMBL" id="KOA20189.1"/>
    </source>
</evidence>
<dbReference type="GO" id="GO:0042802">
    <property type="term" value="F:identical protein binding"/>
    <property type="evidence" value="ECO:0007669"/>
    <property type="project" value="TreeGrafter"/>
</dbReference>
<evidence type="ECO:0000256" key="3">
    <source>
        <dbReference type="SAM" id="Phobius"/>
    </source>
</evidence>
<feature type="transmembrane region" description="Helical" evidence="3">
    <location>
        <begin position="126"/>
        <end position="145"/>
    </location>
</feature>
<keyword evidence="3" id="KW-0472">Membrane</keyword>
<dbReference type="Proteomes" id="UP000037043">
    <property type="component" value="Unassembled WGS sequence"/>
</dbReference>
<feature type="transmembrane region" description="Helical" evidence="3">
    <location>
        <begin position="190"/>
        <end position="211"/>
    </location>
</feature>
<feature type="transmembrane region" description="Helical" evidence="3">
    <location>
        <begin position="165"/>
        <end position="184"/>
    </location>
</feature>